<dbReference type="Pfam" id="PF03022">
    <property type="entry name" value="MRJP"/>
    <property type="match status" value="1"/>
</dbReference>
<comment type="subcellular location">
    <subcellularLocation>
        <location evidence="1">Secreted</location>
    </subcellularLocation>
</comment>
<dbReference type="EMBL" id="JAWNGG020000151">
    <property type="protein sequence ID" value="KAK9299370.1"/>
    <property type="molecule type" value="Genomic_DNA"/>
</dbReference>
<dbReference type="InterPro" id="IPR011042">
    <property type="entry name" value="6-blade_b-propeller_TolB-like"/>
</dbReference>
<evidence type="ECO:0000313" key="7">
    <source>
        <dbReference type="EMBL" id="KAK9299370.1"/>
    </source>
</evidence>
<proteinExistence type="inferred from homology"/>
<dbReference type="PRINTS" id="PR01366">
    <property type="entry name" value="ROYALJELLY"/>
</dbReference>
<dbReference type="PANTHER" id="PTHR10009:SF7">
    <property type="entry name" value="GH10609P-RELATED"/>
    <property type="match status" value="1"/>
</dbReference>
<evidence type="ECO:0000256" key="3">
    <source>
        <dbReference type="ARBA" id="ARBA00022525"/>
    </source>
</evidence>
<feature type="chain" id="PRO_5043844570" description="Bee-milk protein" evidence="6">
    <location>
        <begin position="20"/>
        <end position="393"/>
    </location>
</feature>
<accession>A0AAW0ZNV9</accession>
<evidence type="ECO:0008006" key="9">
    <source>
        <dbReference type="Google" id="ProtNLM"/>
    </source>
</evidence>
<comment type="caution">
    <text evidence="7">The sequence shown here is derived from an EMBL/GenBank/DDBJ whole genome shotgun (WGS) entry which is preliminary data.</text>
</comment>
<reference evidence="7 8" key="1">
    <citation type="submission" date="2024-05" db="EMBL/GenBank/DDBJ databases">
        <title>The nuclear and mitochondrial genome assemblies of Tetragonisca angustula (Apidae: Meliponini), a tiny yet remarkable pollinator in the Neotropics.</title>
        <authorList>
            <person name="Ferrari R."/>
            <person name="Ricardo P.C."/>
            <person name="Dias F.C."/>
            <person name="Araujo N.S."/>
            <person name="Soares D.O."/>
            <person name="Zhou Q.-S."/>
            <person name="Zhu C.-D."/>
            <person name="Coutinho L."/>
            <person name="Airas M.C."/>
            <person name="Batista T.M."/>
        </authorList>
    </citation>
    <scope>NUCLEOTIDE SEQUENCE [LARGE SCALE GENOMIC DNA]</scope>
    <source>
        <strain evidence="7">ASF017062</strain>
        <tissue evidence="7">Abdomen</tissue>
    </source>
</reference>
<keyword evidence="4 6" id="KW-0732">Signal</keyword>
<evidence type="ECO:0000256" key="6">
    <source>
        <dbReference type="SAM" id="SignalP"/>
    </source>
</evidence>
<keyword evidence="8" id="KW-1185">Reference proteome</keyword>
<dbReference type="GO" id="GO:0005576">
    <property type="term" value="C:extracellular region"/>
    <property type="evidence" value="ECO:0007669"/>
    <property type="project" value="UniProtKB-SubCell"/>
</dbReference>
<gene>
    <name evidence="7" type="ORF">QLX08_007608</name>
</gene>
<dbReference type="Gene3D" id="2.120.10.30">
    <property type="entry name" value="TolB, C-terminal domain"/>
    <property type="match status" value="1"/>
</dbReference>
<protein>
    <recommendedName>
        <fullName evidence="9">Bee-milk protein</fullName>
    </recommendedName>
</protein>
<dbReference type="Proteomes" id="UP001432146">
    <property type="component" value="Unassembled WGS sequence"/>
</dbReference>
<name>A0AAW0ZNV9_9HYME</name>
<dbReference type="InterPro" id="IPR017996">
    <property type="entry name" value="MRJP/yellow-related"/>
</dbReference>
<keyword evidence="3" id="KW-0964">Secreted</keyword>
<keyword evidence="5" id="KW-0325">Glycoprotein</keyword>
<sequence length="393" mass="44079">MLSISWMVVFLGVISQGTSHLEKDLRNAMEVIYEWKYINFVPNNGQESSRDYTKFVPIDVDRWRNYTFLTVIRQEKGVPSSLNVITDRNGPGGPLLAPYPDWSWVDVNNCSAIISVYRIAIDRCDRLWVLDTGVIGMNQVCPAKLVVFDLHTSRLLRRIEIPKDVATNSTTGQGLLVTPIVQTFGHNCNKTIVYIADVDGYGLIVYNGSSFRRLTSSMFDADLRYENYTIEGQTFQLKDGILGMALSLTTDLLHFNSMTSHNLNALRTEPLLRGDEPEYIVGKNVLWTQASAKAASTTGTIFFGLVGDTSIACINELRSLRRPNIEVIARNRRTLQFTSGLKVKDSRSGEELLAVTNKFQRAATGTYNTSDVNFRILRGNVLKLITGTRCLLD</sequence>
<evidence type="ECO:0000256" key="5">
    <source>
        <dbReference type="ARBA" id="ARBA00023180"/>
    </source>
</evidence>
<evidence type="ECO:0000256" key="1">
    <source>
        <dbReference type="ARBA" id="ARBA00004613"/>
    </source>
</evidence>
<dbReference type="PANTHER" id="PTHR10009">
    <property type="entry name" value="PROTEIN YELLOW-RELATED"/>
    <property type="match status" value="1"/>
</dbReference>
<feature type="signal peptide" evidence="6">
    <location>
        <begin position="1"/>
        <end position="19"/>
    </location>
</feature>
<organism evidence="7 8">
    <name type="scientific">Tetragonisca angustula</name>
    <dbReference type="NCBI Taxonomy" id="166442"/>
    <lineage>
        <taxon>Eukaryota</taxon>
        <taxon>Metazoa</taxon>
        <taxon>Ecdysozoa</taxon>
        <taxon>Arthropoda</taxon>
        <taxon>Hexapoda</taxon>
        <taxon>Insecta</taxon>
        <taxon>Pterygota</taxon>
        <taxon>Neoptera</taxon>
        <taxon>Endopterygota</taxon>
        <taxon>Hymenoptera</taxon>
        <taxon>Apocrita</taxon>
        <taxon>Aculeata</taxon>
        <taxon>Apoidea</taxon>
        <taxon>Anthophila</taxon>
        <taxon>Apidae</taxon>
        <taxon>Tetragonisca</taxon>
    </lineage>
</organism>
<evidence type="ECO:0000256" key="4">
    <source>
        <dbReference type="ARBA" id="ARBA00022729"/>
    </source>
</evidence>
<comment type="similarity">
    <text evidence="2">Belongs to the major royal jelly protein family.</text>
</comment>
<evidence type="ECO:0000313" key="8">
    <source>
        <dbReference type="Proteomes" id="UP001432146"/>
    </source>
</evidence>
<evidence type="ECO:0000256" key="2">
    <source>
        <dbReference type="ARBA" id="ARBA00009127"/>
    </source>
</evidence>
<dbReference type="AlphaFoldDB" id="A0AAW0ZNV9"/>